<protein>
    <recommendedName>
        <fullName evidence="2">Death domain-containing protein</fullName>
    </recommendedName>
</protein>
<feature type="domain" description="Death" evidence="2">
    <location>
        <begin position="42"/>
        <end position="112"/>
    </location>
</feature>
<evidence type="ECO:0000256" key="1">
    <source>
        <dbReference type="SAM" id="MobiDB-lite"/>
    </source>
</evidence>
<proteinExistence type="predicted"/>
<dbReference type="PROSITE" id="PS50017">
    <property type="entry name" value="DEATH_DOMAIN"/>
    <property type="match status" value="1"/>
</dbReference>
<feature type="region of interest" description="Disordered" evidence="1">
    <location>
        <begin position="447"/>
        <end position="470"/>
    </location>
</feature>
<dbReference type="SUPFAM" id="SSF47986">
    <property type="entry name" value="DEATH domain"/>
    <property type="match status" value="1"/>
</dbReference>
<evidence type="ECO:0000313" key="3">
    <source>
        <dbReference type="EMBL" id="CAK8682358.1"/>
    </source>
</evidence>
<evidence type="ECO:0000313" key="4">
    <source>
        <dbReference type="Proteomes" id="UP001642483"/>
    </source>
</evidence>
<comment type="caution">
    <text evidence="3">The sequence shown here is derived from an EMBL/GenBank/DDBJ whole genome shotgun (WGS) entry which is preliminary data.</text>
</comment>
<feature type="region of interest" description="Disordered" evidence="1">
    <location>
        <begin position="487"/>
        <end position="515"/>
    </location>
</feature>
<keyword evidence="4" id="KW-1185">Reference proteome</keyword>
<sequence>MTLLTSMQATYRDMVLQEQPVNQCENLEEVLNEITSELNQTEWSGVASCLRIDPDKLHLVVSANGCDLQRQKTLGLLCWVEDDAKSATFEKLITALHQVNAKNLASDVSNFSRLVQARKYHVTRRLESLHTQYYAMQLTQYPQVPRSPLHSGQWRFTEIPQPHFLHGSSSAAFYPSKSVPSNMNFDLTSSVSIQGSKVNLLHREMAAVKVHRQVHRPATIASMPTAGRKRALGGRKKSGGVEISTYIKTAVPLTSNMFRDCHPEEIEMKIAEKLFDYLLNGNGSRELLATVATLELIDGLVVKKLRRGSLKIETNLLRASTAKILWGHFESGELNLMLQDRLISETSLKMAGASSISLETSIDRNEMEHCLQQFQQNHKSSFGAAANSKRSMLLGNRSLSPPRMRFSHKSAPRLASLATQGSIHQMRVTSVPASRSVTIDLTPSVTTVKPGPRGLAWRGERSRGQMKPSVVYDDSAEDVLSHDQVVMSESKDDQSAPPPSPDLNQEQSSNEKLLSEESIRVALDDLHKRTNEVEEDFKHFDEALMRKLVDALKKSSQLGVEKIQHMGDLRKFATILRQNDDADTALMVEEFVKVTESLDQIHRDVTSKIWLKVSENSSASAKSRDSSSGHRRSPLRNQVTQSIEIWRQMQEPKYNFTNLNADESLGKIFSDEELSEYGGLLSHIPALLASAKSCHQLLHHYMQAP</sequence>
<dbReference type="Proteomes" id="UP001642483">
    <property type="component" value="Unassembled WGS sequence"/>
</dbReference>
<dbReference type="Gene3D" id="1.10.533.10">
    <property type="entry name" value="Death Domain, Fas"/>
    <property type="match status" value="1"/>
</dbReference>
<accession>A0ABP0FRX0</accession>
<dbReference type="InterPro" id="IPR000488">
    <property type="entry name" value="Death_dom"/>
</dbReference>
<dbReference type="InterPro" id="IPR011029">
    <property type="entry name" value="DEATH-like_dom_sf"/>
</dbReference>
<organism evidence="3 4">
    <name type="scientific">Clavelina lepadiformis</name>
    <name type="common">Light-bulb sea squirt</name>
    <name type="synonym">Ascidia lepadiformis</name>
    <dbReference type="NCBI Taxonomy" id="159417"/>
    <lineage>
        <taxon>Eukaryota</taxon>
        <taxon>Metazoa</taxon>
        <taxon>Chordata</taxon>
        <taxon>Tunicata</taxon>
        <taxon>Ascidiacea</taxon>
        <taxon>Aplousobranchia</taxon>
        <taxon>Clavelinidae</taxon>
        <taxon>Clavelina</taxon>
    </lineage>
</organism>
<dbReference type="EMBL" id="CAWYQH010000090">
    <property type="protein sequence ID" value="CAK8682358.1"/>
    <property type="molecule type" value="Genomic_DNA"/>
</dbReference>
<name>A0ABP0FRX0_CLALP</name>
<dbReference type="Pfam" id="PF00531">
    <property type="entry name" value="Death"/>
    <property type="match status" value="1"/>
</dbReference>
<feature type="compositionally biased region" description="Polar residues" evidence="1">
    <location>
        <begin position="502"/>
        <end position="512"/>
    </location>
</feature>
<reference evidence="3 4" key="1">
    <citation type="submission" date="2024-02" db="EMBL/GenBank/DDBJ databases">
        <authorList>
            <person name="Daric V."/>
            <person name="Darras S."/>
        </authorList>
    </citation>
    <scope>NUCLEOTIDE SEQUENCE [LARGE SCALE GENOMIC DNA]</scope>
</reference>
<evidence type="ECO:0000259" key="2">
    <source>
        <dbReference type="PROSITE" id="PS50017"/>
    </source>
</evidence>
<gene>
    <name evidence="3" type="ORF">CVLEPA_LOCUS13030</name>
</gene>